<name>A0ABT3ZFN3_9HYPH</name>
<dbReference type="RefSeq" id="WP_267655983.1">
    <property type="nucleotide sequence ID" value="NZ_JAOVZR010000001.1"/>
</dbReference>
<evidence type="ECO:0000313" key="4">
    <source>
        <dbReference type="Proteomes" id="UP001073227"/>
    </source>
</evidence>
<protein>
    <submittedName>
        <fullName evidence="3">DUF126 domain-containing protein</fullName>
    </submittedName>
</protein>
<reference evidence="3" key="1">
    <citation type="submission" date="2022-10" db="EMBL/GenBank/DDBJ databases">
        <title>Hoeflea sp. G2-23, isolated from marine algae.</title>
        <authorList>
            <person name="Kristyanto S."/>
            <person name="Kim J.M."/>
            <person name="Jeon C.O."/>
        </authorList>
    </citation>
    <scope>NUCLEOTIDE SEQUENCE</scope>
    <source>
        <strain evidence="3">G2-23</strain>
    </source>
</reference>
<evidence type="ECO:0000313" key="3">
    <source>
        <dbReference type="EMBL" id="MCY0150553.1"/>
    </source>
</evidence>
<feature type="domain" description="Phosphomevalonate dehydratase small subunit-like" evidence="2">
    <location>
        <begin position="28"/>
        <end position="104"/>
    </location>
</feature>
<keyword evidence="4" id="KW-1185">Reference proteome</keyword>
<organism evidence="3 4">
    <name type="scientific">Hoeflea algicola</name>
    <dbReference type="NCBI Taxonomy" id="2983763"/>
    <lineage>
        <taxon>Bacteria</taxon>
        <taxon>Pseudomonadati</taxon>
        <taxon>Pseudomonadota</taxon>
        <taxon>Alphaproteobacteria</taxon>
        <taxon>Hyphomicrobiales</taxon>
        <taxon>Rhizobiaceae</taxon>
        <taxon>Hoeflea</taxon>
    </lineage>
</organism>
<dbReference type="Gene3D" id="3.50.30.10">
    <property type="entry name" value="Phosphohistidine domain"/>
    <property type="match status" value="1"/>
</dbReference>
<dbReference type="PANTHER" id="PTHR36577">
    <property type="entry name" value="DUF521 DOMAIN PROTEIN (AFU_ORTHOLOGUE AFUA_6G00490)"/>
    <property type="match status" value="1"/>
</dbReference>
<gene>
    <name evidence="3" type="ORF">OEG84_23325</name>
</gene>
<dbReference type="EMBL" id="JAOVZR010000001">
    <property type="protein sequence ID" value="MCY0150553.1"/>
    <property type="molecule type" value="Genomic_DNA"/>
</dbReference>
<comment type="caution">
    <text evidence="3">The sequence shown here is derived from an EMBL/GenBank/DDBJ whole genome shotgun (WGS) entry which is preliminary data.</text>
</comment>
<evidence type="ECO:0000259" key="2">
    <source>
        <dbReference type="Pfam" id="PF01989"/>
    </source>
</evidence>
<evidence type="ECO:0000256" key="1">
    <source>
        <dbReference type="ARBA" id="ARBA00023239"/>
    </source>
</evidence>
<dbReference type="PANTHER" id="PTHR36577:SF3">
    <property type="entry name" value="DUF521 DOMAIN PROTEIN (AFU_ORTHOLOGUE AFUA_6G00490)"/>
    <property type="match status" value="1"/>
</dbReference>
<dbReference type="SUPFAM" id="SSF52016">
    <property type="entry name" value="LeuD/IlvD-like"/>
    <property type="match status" value="1"/>
</dbReference>
<dbReference type="Pfam" id="PF01989">
    <property type="entry name" value="AcnX_swivel_put"/>
    <property type="match status" value="1"/>
</dbReference>
<keyword evidence="1" id="KW-0456">Lyase</keyword>
<dbReference type="InterPro" id="IPR002840">
    <property type="entry name" value="PMDh-S-like_dom"/>
</dbReference>
<proteinExistence type="predicted"/>
<dbReference type="Proteomes" id="UP001073227">
    <property type="component" value="Unassembled WGS sequence"/>
</dbReference>
<dbReference type="CDD" id="cd01356">
    <property type="entry name" value="AcnX_swivel"/>
    <property type="match status" value="1"/>
</dbReference>
<accession>A0ABT3ZFN3</accession>
<sequence length="145" mass="15109">MSAGLQIDGKSLVHGCAQGPVLMLGDPLSFWGGFDSANGMVIDRFHPQHGTCLSGRIVFMRRGRGSSSGASVLAEAIRLGTAPAALVLLEADAIIATGALVAQMLYQTDCPVVALANEADWNKWAALPRLTVEADAGAVRLIPPE</sequence>